<evidence type="ECO:0000259" key="13">
    <source>
        <dbReference type="PROSITE" id="PS51030"/>
    </source>
</evidence>
<comment type="similarity">
    <text evidence="2">Belongs to the nuclear hormone receptor family. NR1 subfamily.</text>
</comment>
<dbReference type="InterPro" id="IPR001728">
    <property type="entry name" value="ThyrH_rcpt"/>
</dbReference>
<keyword evidence="10 11" id="KW-0539">Nucleus</keyword>
<evidence type="ECO:0000313" key="16">
    <source>
        <dbReference type="Proteomes" id="UP000186922"/>
    </source>
</evidence>
<dbReference type="SUPFAM" id="SSF57716">
    <property type="entry name" value="Glucocorticoid receptor-like (DNA-binding domain)"/>
    <property type="match status" value="1"/>
</dbReference>
<feature type="domain" description="Nuclear receptor" evidence="13">
    <location>
        <begin position="126"/>
        <end position="201"/>
    </location>
</feature>
<evidence type="ECO:0000256" key="11">
    <source>
        <dbReference type="RuleBase" id="RU004334"/>
    </source>
</evidence>
<evidence type="ECO:0000313" key="15">
    <source>
        <dbReference type="EMBL" id="GAV00164.1"/>
    </source>
</evidence>
<keyword evidence="8 11" id="KW-0804">Transcription</keyword>
<dbReference type="OrthoDB" id="6081310at2759"/>
<keyword evidence="7 11" id="KW-0238">DNA-binding</keyword>
<dbReference type="InterPro" id="IPR035500">
    <property type="entry name" value="NHR-like_dom_sf"/>
</dbReference>
<evidence type="ECO:0000256" key="2">
    <source>
        <dbReference type="ARBA" id="ARBA00008092"/>
    </source>
</evidence>
<feature type="region of interest" description="Disordered" evidence="12">
    <location>
        <begin position="231"/>
        <end position="260"/>
    </location>
</feature>
<keyword evidence="5 11" id="KW-0862">Zinc</keyword>
<dbReference type="InterPro" id="IPR001628">
    <property type="entry name" value="Znf_hrmn_rcpt"/>
</dbReference>
<dbReference type="FunFam" id="3.30.50.10:FF:000044">
    <property type="entry name" value="retinoic acid receptor beta isoform X4"/>
    <property type="match status" value="1"/>
</dbReference>
<keyword evidence="6 11" id="KW-0805">Transcription regulation</keyword>
<dbReference type="CDD" id="cd07165">
    <property type="entry name" value="NR_DBD_DmE78_like"/>
    <property type="match status" value="1"/>
</dbReference>
<dbReference type="GO" id="GO:0004879">
    <property type="term" value="F:nuclear receptor activity"/>
    <property type="evidence" value="ECO:0007669"/>
    <property type="project" value="InterPro"/>
</dbReference>
<dbReference type="PANTHER" id="PTHR45805:SF10">
    <property type="entry name" value="ECDYSONE-INDUCED PROTEIN 78C"/>
    <property type="match status" value="1"/>
</dbReference>
<keyword evidence="4 11" id="KW-0863">Zinc-finger</keyword>
<evidence type="ECO:0000256" key="9">
    <source>
        <dbReference type="ARBA" id="ARBA00023170"/>
    </source>
</evidence>
<evidence type="ECO:0000259" key="14">
    <source>
        <dbReference type="PROSITE" id="PS51843"/>
    </source>
</evidence>
<accession>A0A1D1VMM5</accession>
<organism evidence="15 16">
    <name type="scientific">Ramazzottius varieornatus</name>
    <name type="common">Water bear</name>
    <name type="synonym">Tardigrade</name>
    <dbReference type="NCBI Taxonomy" id="947166"/>
    <lineage>
        <taxon>Eukaryota</taxon>
        <taxon>Metazoa</taxon>
        <taxon>Ecdysozoa</taxon>
        <taxon>Tardigrada</taxon>
        <taxon>Eutardigrada</taxon>
        <taxon>Parachela</taxon>
        <taxon>Hypsibioidea</taxon>
        <taxon>Ramazzottiidae</taxon>
        <taxon>Ramazzottius</taxon>
    </lineage>
</organism>
<dbReference type="GO" id="GO:0008270">
    <property type="term" value="F:zinc ion binding"/>
    <property type="evidence" value="ECO:0007669"/>
    <property type="project" value="UniProtKB-KW"/>
</dbReference>
<proteinExistence type="inferred from homology"/>
<evidence type="ECO:0000256" key="3">
    <source>
        <dbReference type="ARBA" id="ARBA00022723"/>
    </source>
</evidence>
<reference evidence="15 16" key="1">
    <citation type="journal article" date="2016" name="Nat. Commun.">
        <title>Extremotolerant tardigrade genome and improved radiotolerance of human cultured cells by tardigrade-unique protein.</title>
        <authorList>
            <person name="Hashimoto T."/>
            <person name="Horikawa D.D."/>
            <person name="Saito Y."/>
            <person name="Kuwahara H."/>
            <person name="Kozuka-Hata H."/>
            <person name="Shin-I T."/>
            <person name="Minakuchi Y."/>
            <person name="Ohishi K."/>
            <person name="Motoyama A."/>
            <person name="Aizu T."/>
            <person name="Enomoto A."/>
            <person name="Kondo K."/>
            <person name="Tanaka S."/>
            <person name="Hara Y."/>
            <person name="Koshikawa S."/>
            <person name="Sagara H."/>
            <person name="Miura T."/>
            <person name="Yokobori S."/>
            <person name="Miyagawa K."/>
            <person name="Suzuki Y."/>
            <person name="Kubo T."/>
            <person name="Oyama M."/>
            <person name="Kohara Y."/>
            <person name="Fujiyama A."/>
            <person name="Arakawa K."/>
            <person name="Katayama T."/>
            <person name="Toyoda A."/>
            <person name="Kunieda T."/>
        </authorList>
    </citation>
    <scope>NUCLEOTIDE SEQUENCE [LARGE SCALE GENOMIC DNA]</scope>
    <source>
        <strain evidence="15 16">YOKOZUNA-1</strain>
    </source>
</reference>
<dbReference type="PRINTS" id="PR00546">
    <property type="entry name" value="THYROIDHORMR"/>
</dbReference>
<feature type="compositionally biased region" description="Polar residues" evidence="12">
    <location>
        <begin position="231"/>
        <end position="253"/>
    </location>
</feature>
<dbReference type="PRINTS" id="PR00047">
    <property type="entry name" value="STROIDFINGER"/>
</dbReference>
<dbReference type="PRINTS" id="PR00398">
    <property type="entry name" value="STRDHORMONER"/>
</dbReference>
<dbReference type="PROSITE" id="PS51030">
    <property type="entry name" value="NUCLEAR_REC_DBD_2"/>
    <property type="match status" value="1"/>
</dbReference>
<dbReference type="Proteomes" id="UP000186922">
    <property type="component" value="Unassembled WGS sequence"/>
</dbReference>
<dbReference type="SMART" id="SM00399">
    <property type="entry name" value="ZnF_C4"/>
    <property type="match status" value="1"/>
</dbReference>
<evidence type="ECO:0000256" key="12">
    <source>
        <dbReference type="SAM" id="MobiDB-lite"/>
    </source>
</evidence>
<feature type="compositionally biased region" description="Polar residues" evidence="12">
    <location>
        <begin position="47"/>
        <end position="58"/>
    </location>
</feature>
<dbReference type="STRING" id="947166.A0A1D1VMM5"/>
<evidence type="ECO:0000256" key="1">
    <source>
        <dbReference type="ARBA" id="ARBA00004123"/>
    </source>
</evidence>
<dbReference type="Pfam" id="PF00105">
    <property type="entry name" value="zf-C4"/>
    <property type="match status" value="1"/>
</dbReference>
<dbReference type="AlphaFoldDB" id="A0A1D1VMM5"/>
<evidence type="ECO:0000256" key="5">
    <source>
        <dbReference type="ARBA" id="ARBA00022833"/>
    </source>
</evidence>
<dbReference type="GO" id="GO:0005634">
    <property type="term" value="C:nucleus"/>
    <property type="evidence" value="ECO:0007669"/>
    <property type="project" value="UniProtKB-SubCell"/>
</dbReference>
<comment type="subcellular location">
    <subcellularLocation>
        <location evidence="1 11">Nucleus</location>
    </subcellularLocation>
</comment>
<dbReference type="PROSITE" id="PS51843">
    <property type="entry name" value="NR_LBD"/>
    <property type="match status" value="1"/>
</dbReference>
<dbReference type="InterPro" id="IPR013088">
    <property type="entry name" value="Znf_NHR/GATA"/>
</dbReference>
<name>A0A1D1VMM5_RAMVA</name>
<dbReference type="Pfam" id="PF00104">
    <property type="entry name" value="Hormone_recep"/>
    <property type="match status" value="1"/>
</dbReference>
<dbReference type="Gene3D" id="1.10.565.10">
    <property type="entry name" value="Retinoid X Receptor"/>
    <property type="match status" value="1"/>
</dbReference>
<dbReference type="InterPro" id="IPR000536">
    <property type="entry name" value="Nucl_hrmn_rcpt_lig-bd"/>
</dbReference>
<dbReference type="SMART" id="SM00430">
    <property type="entry name" value="HOLI"/>
    <property type="match status" value="1"/>
</dbReference>
<comment type="caution">
    <text evidence="15">The sequence shown here is derived from an EMBL/GenBank/DDBJ whole genome shotgun (WGS) entry which is preliminary data.</text>
</comment>
<protein>
    <recommendedName>
        <fullName evidence="17">Ecdysone-induced protein 78C</fullName>
    </recommendedName>
</protein>
<evidence type="ECO:0000256" key="8">
    <source>
        <dbReference type="ARBA" id="ARBA00023163"/>
    </source>
</evidence>
<feature type="domain" description="NR LBD" evidence="14">
    <location>
        <begin position="305"/>
        <end position="527"/>
    </location>
</feature>
<evidence type="ECO:0000256" key="10">
    <source>
        <dbReference type="ARBA" id="ARBA00023242"/>
    </source>
</evidence>
<keyword evidence="16" id="KW-1185">Reference proteome</keyword>
<evidence type="ECO:0008006" key="17">
    <source>
        <dbReference type="Google" id="ProtNLM"/>
    </source>
</evidence>
<dbReference type="PANTHER" id="PTHR45805">
    <property type="entry name" value="NUCLEAR HORMONE RECEPTOR HR3-RELATED"/>
    <property type="match status" value="1"/>
</dbReference>
<sequence length="551" mass="60939">MYRKGKDVMSTSTSLYRAADSSDGTVGGAGETVSTGSDGPLKVDGQGESQVPLQRAGDSTTWPGGTCCKVLLDCCDLHSPTDQHKLNALQQLEASTTTSDICDSKDGDGNVQAAADSNSSTPSKAFVPCKVCGDKASGYHYGVTSCEGCKGFFRRSIQKQIEYRCLRDGKCLVLRLNRNRCQYCRFKKCMAVGMSRDSVRYGRVPKRPRLPDKLPSAASQLNSDSVFSLGQSVKSASPDSHSQPNFSSANGSLDDSGGGTVLDVDSEQHLAIYDIILTVTQAHNSNCFYTDEKIRHLNRHPAILTVDLNTASSLSSHHLPKASSSPDSMHMQKMIMWQNLANLINPAIQRTVEFAKRAPSFCHLSQDDQLLLIKGAFFEIWLLHISKMADHHQLTFNDGSYVTKQQLDLILENDMAAGIFKFAADVQSLNLNDADIGLLSALLLYTPSRAHLQDIKSVEQSYERIKEALKMQLTRPRNNDPYIFQSVMGLLPELRALNARHNDKLHWYRLQSKYLTTLPPLFAEIFDIPKTEEEFQVFLAASSDLWPVKAE</sequence>
<keyword evidence="9 11" id="KW-0675">Receptor</keyword>
<feature type="region of interest" description="Disordered" evidence="12">
    <location>
        <begin position="18"/>
        <end position="58"/>
    </location>
</feature>
<evidence type="ECO:0000256" key="6">
    <source>
        <dbReference type="ARBA" id="ARBA00023015"/>
    </source>
</evidence>
<dbReference type="InterPro" id="IPR001723">
    <property type="entry name" value="Nuclear_hrmn_rcpt"/>
</dbReference>
<keyword evidence="3 11" id="KW-0479">Metal-binding</keyword>
<evidence type="ECO:0000256" key="4">
    <source>
        <dbReference type="ARBA" id="ARBA00022771"/>
    </source>
</evidence>
<dbReference type="PROSITE" id="PS00031">
    <property type="entry name" value="NUCLEAR_REC_DBD_1"/>
    <property type="match status" value="1"/>
</dbReference>
<dbReference type="GO" id="GO:0043565">
    <property type="term" value="F:sequence-specific DNA binding"/>
    <property type="evidence" value="ECO:0007669"/>
    <property type="project" value="InterPro"/>
</dbReference>
<dbReference type="SUPFAM" id="SSF48508">
    <property type="entry name" value="Nuclear receptor ligand-binding domain"/>
    <property type="match status" value="1"/>
</dbReference>
<gene>
    <name evidence="15" type="primary">RvY_11051-1</name>
    <name evidence="15" type="synonym">RvY_11051.1</name>
    <name evidence="15" type="ORF">RvY_11051</name>
</gene>
<dbReference type="Gene3D" id="3.30.50.10">
    <property type="entry name" value="Erythroid Transcription Factor GATA-1, subunit A"/>
    <property type="match status" value="1"/>
</dbReference>
<evidence type="ECO:0000256" key="7">
    <source>
        <dbReference type="ARBA" id="ARBA00023125"/>
    </source>
</evidence>
<dbReference type="EMBL" id="BDGG01000006">
    <property type="protein sequence ID" value="GAV00164.1"/>
    <property type="molecule type" value="Genomic_DNA"/>
</dbReference>